<dbReference type="GeneID" id="78522054"/>
<comment type="subcellular location">
    <subcellularLocation>
        <location evidence="1">Cytoplasm</location>
    </subcellularLocation>
</comment>
<feature type="domain" description="ABC transporter" evidence="14">
    <location>
        <begin position="4"/>
        <end position="444"/>
    </location>
</feature>
<evidence type="ECO:0000256" key="5">
    <source>
        <dbReference type="ARBA" id="ARBA00022763"/>
    </source>
</evidence>
<dbReference type="PANTHER" id="PTHR43152:SF3">
    <property type="entry name" value="UVRABC SYSTEM PROTEIN A"/>
    <property type="match status" value="1"/>
</dbReference>
<dbReference type="GO" id="GO:0004518">
    <property type="term" value="F:nuclease activity"/>
    <property type="evidence" value="ECO:0007669"/>
    <property type="project" value="UniProtKB-KW"/>
</dbReference>
<keyword evidence="5" id="KW-0227">DNA damage</keyword>
<dbReference type="PANTHER" id="PTHR43152">
    <property type="entry name" value="UVRABC SYSTEM PROTEIN A"/>
    <property type="match status" value="1"/>
</dbReference>
<dbReference type="SMART" id="SM00382">
    <property type="entry name" value="AAA"/>
    <property type="match status" value="1"/>
</dbReference>
<evidence type="ECO:0000256" key="1">
    <source>
        <dbReference type="ARBA" id="ARBA00004496"/>
    </source>
</evidence>
<dbReference type="Proteomes" id="UP000324497">
    <property type="component" value="Chromosome"/>
</dbReference>
<feature type="domain" description="ABC transporter" evidence="14">
    <location>
        <begin position="450"/>
        <end position="749"/>
    </location>
</feature>
<dbReference type="Gene3D" id="1.10.8.280">
    <property type="entry name" value="ABC transporter ATPase domain-like"/>
    <property type="match status" value="1"/>
</dbReference>
<evidence type="ECO:0000256" key="7">
    <source>
        <dbReference type="ARBA" id="ARBA00022840"/>
    </source>
</evidence>
<dbReference type="EMBL" id="CP018180">
    <property type="protein sequence ID" value="AUJ31669.1"/>
    <property type="molecule type" value="Genomic_DNA"/>
</dbReference>
<dbReference type="InterPro" id="IPR027417">
    <property type="entry name" value="P-loop_NTPase"/>
</dbReference>
<sequence length="753" mass="83780">MNKIFEHGFIEIKHATENNLQQVSLKIPKYQLTVFTGLSGSGKSSLVFDTLAATSRRELNETFPSFTQQYLPKFGQPQVEKIEHLPVAIVVEQKPVGKNARSTLATYTGIYSLLRLLFSRVGQPWVGYSEHFSFNLPQGMCPKCQGLGYVDQLDEKKIIDLDKSLNEGAITFVSFGPGTWRWKRYAKTGLFDPDKKIKDFSAEELELLLHAPQQKLKDPPAWWGKTQLYEGLVPRIMRSIVHSAEGKHHQAAISQVVSRQVCPLCHGLKLQERSLTCKINGLNIAEVGQLDLLQTVAFLKKIKAPLATDVIRELLTKIQALIEIGLGYLSLDRSTDTLSGGETQRIKLAKYLTSSLSDLVYVLDEPSVGLHPHDIQLIKRALLRLKNQGNTVILVDHNPAIISLADWVVEMGPKAGAQGGQITFSGTYRQLLTSKTITGQMLRQPLKFKVPRTAVKWLSLPIMQQHNLKKINLKLPQGVLTVVSGPAGSGKSTLVDAIKQQITDNYIDLKQTSTGVNIRSTPATYLKIMDPIRKLFATANQVSLQLFSYNGKGACPRCKGKGVTITNMAFMDPVVQTCELCHGQRYSPEVLHYLYHGKNIHQVLSLPIADAVKFFTDQPEIQQKLHLLQKVGLSYLSLSQSMTTLSGGEIQRLRLALELNHRGEFYFLDEPTTGLHLKDTEKLIELFNQLVDQGNTLVLIEHNLRVISQADYLIDLGPDAGKYGGKLCYAGPPELALNEPNSRTGVALKQALK</sequence>
<evidence type="ECO:0000256" key="11">
    <source>
        <dbReference type="ARBA" id="ARBA00038000"/>
    </source>
</evidence>
<evidence type="ECO:0000256" key="13">
    <source>
        <dbReference type="ARBA" id="ARBA00042156"/>
    </source>
</evidence>
<keyword evidence="9" id="KW-0238">DNA-binding</keyword>
<evidence type="ECO:0000256" key="4">
    <source>
        <dbReference type="ARBA" id="ARBA00022741"/>
    </source>
</evidence>
<dbReference type="Gene3D" id="1.20.1580.10">
    <property type="entry name" value="ABC transporter ATPase like domain"/>
    <property type="match status" value="2"/>
</dbReference>
<dbReference type="GO" id="GO:0005737">
    <property type="term" value="C:cytoplasm"/>
    <property type="evidence" value="ECO:0007669"/>
    <property type="project" value="UniProtKB-SubCell"/>
</dbReference>
<keyword evidence="3" id="KW-0677">Repeat</keyword>
<keyword evidence="2" id="KW-0963">Cytoplasm</keyword>
<accession>A0A3Q8CBI8</accession>
<dbReference type="GO" id="GO:0006281">
    <property type="term" value="P:DNA repair"/>
    <property type="evidence" value="ECO:0007669"/>
    <property type="project" value="UniProtKB-KW"/>
</dbReference>
<keyword evidence="6" id="KW-0228">DNA excision</keyword>
<dbReference type="GO" id="GO:0016887">
    <property type="term" value="F:ATP hydrolysis activity"/>
    <property type="evidence" value="ECO:0007669"/>
    <property type="project" value="InterPro"/>
</dbReference>
<organism evidence="15 16">
    <name type="scientific">Liquorilactobacillus nagelii</name>
    <dbReference type="NCBI Taxonomy" id="82688"/>
    <lineage>
        <taxon>Bacteria</taxon>
        <taxon>Bacillati</taxon>
        <taxon>Bacillota</taxon>
        <taxon>Bacilli</taxon>
        <taxon>Lactobacillales</taxon>
        <taxon>Lactobacillaceae</taxon>
        <taxon>Liquorilactobacillus</taxon>
    </lineage>
</organism>
<dbReference type="GO" id="GO:0005524">
    <property type="term" value="F:ATP binding"/>
    <property type="evidence" value="ECO:0007669"/>
    <property type="project" value="UniProtKB-KW"/>
</dbReference>
<keyword evidence="10" id="KW-0234">DNA repair</keyword>
<dbReference type="RefSeq" id="WP_057886286.1">
    <property type="nucleotide sequence ID" value="NZ_CP018180.1"/>
</dbReference>
<evidence type="ECO:0000256" key="6">
    <source>
        <dbReference type="ARBA" id="ARBA00022769"/>
    </source>
</evidence>
<evidence type="ECO:0000313" key="16">
    <source>
        <dbReference type="Proteomes" id="UP000324497"/>
    </source>
</evidence>
<gene>
    <name evidence="15" type="ORF">BSQ50_03300</name>
</gene>
<keyword evidence="16" id="KW-1185">Reference proteome</keyword>
<dbReference type="PROSITE" id="PS50893">
    <property type="entry name" value="ABC_TRANSPORTER_2"/>
    <property type="match status" value="2"/>
</dbReference>
<dbReference type="GO" id="GO:0003677">
    <property type="term" value="F:DNA binding"/>
    <property type="evidence" value="ECO:0007669"/>
    <property type="project" value="UniProtKB-KW"/>
</dbReference>
<evidence type="ECO:0000256" key="9">
    <source>
        <dbReference type="ARBA" id="ARBA00023125"/>
    </source>
</evidence>
<keyword evidence="4" id="KW-0547">Nucleotide-binding</keyword>
<evidence type="ECO:0000256" key="10">
    <source>
        <dbReference type="ARBA" id="ARBA00023204"/>
    </source>
</evidence>
<keyword evidence="8" id="KW-0267">Excision nuclease</keyword>
<name>A0A3Q8CBI8_9LACO</name>
<dbReference type="SUPFAM" id="SSF52540">
    <property type="entry name" value="P-loop containing nucleoside triphosphate hydrolases"/>
    <property type="match status" value="2"/>
</dbReference>
<protein>
    <recommendedName>
        <fullName evidence="12">UvrABC system protein A</fullName>
    </recommendedName>
    <alternativeName>
        <fullName evidence="13">Excinuclease ABC subunit A</fullName>
    </alternativeName>
</protein>
<evidence type="ECO:0000256" key="2">
    <source>
        <dbReference type="ARBA" id="ARBA00022490"/>
    </source>
</evidence>
<evidence type="ECO:0000256" key="12">
    <source>
        <dbReference type="ARBA" id="ARBA00039316"/>
    </source>
</evidence>
<evidence type="ECO:0000256" key="3">
    <source>
        <dbReference type="ARBA" id="ARBA00022737"/>
    </source>
</evidence>
<dbReference type="InterPro" id="IPR017871">
    <property type="entry name" value="ABC_transporter-like_CS"/>
</dbReference>
<dbReference type="PROSITE" id="PS00211">
    <property type="entry name" value="ABC_TRANSPORTER_1"/>
    <property type="match status" value="1"/>
</dbReference>
<dbReference type="Pfam" id="PF00005">
    <property type="entry name" value="ABC_tran"/>
    <property type="match status" value="1"/>
</dbReference>
<reference evidence="15 16" key="1">
    <citation type="submission" date="2016-11" db="EMBL/GenBank/DDBJ databases">
        <title>Interaction between Lactobacillus species and yeast in water kefir.</title>
        <authorList>
            <person name="Behr J."/>
            <person name="Xu D."/>
            <person name="Vogel R.F."/>
        </authorList>
    </citation>
    <scope>NUCLEOTIDE SEQUENCE [LARGE SCALE GENOMIC DNA]</scope>
    <source>
        <strain evidence="15 16">TMW 1.1827</strain>
    </source>
</reference>
<evidence type="ECO:0000259" key="14">
    <source>
        <dbReference type="PROSITE" id="PS50893"/>
    </source>
</evidence>
<dbReference type="KEGG" id="lng:BSQ50_03300"/>
<dbReference type="InterPro" id="IPR003439">
    <property type="entry name" value="ABC_transporter-like_ATP-bd"/>
</dbReference>
<dbReference type="AlphaFoldDB" id="A0A3Q8CBI8"/>
<evidence type="ECO:0000256" key="8">
    <source>
        <dbReference type="ARBA" id="ARBA00022881"/>
    </source>
</evidence>
<proteinExistence type="inferred from homology"/>
<dbReference type="Gene3D" id="3.40.50.300">
    <property type="entry name" value="P-loop containing nucleotide triphosphate hydrolases"/>
    <property type="match status" value="2"/>
</dbReference>
<dbReference type="CDD" id="cd03270">
    <property type="entry name" value="ABC_UvrA_I"/>
    <property type="match status" value="1"/>
</dbReference>
<comment type="similarity">
    <text evidence="11">Belongs to the ABC transporter superfamily. UvrA family.</text>
</comment>
<evidence type="ECO:0000313" key="15">
    <source>
        <dbReference type="EMBL" id="AUJ31669.1"/>
    </source>
</evidence>
<keyword evidence="7" id="KW-0067">ATP-binding</keyword>
<dbReference type="InterPro" id="IPR003593">
    <property type="entry name" value="AAA+_ATPase"/>
</dbReference>